<protein>
    <recommendedName>
        <fullName evidence="3">Ribosomal protein L9</fullName>
    </recommendedName>
</protein>
<comment type="caution">
    <text evidence="1">The sequence shown here is derived from an EMBL/GenBank/DDBJ whole genome shotgun (WGS) entry which is preliminary data.</text>
</comment>
<name>A0AAV7HDI1_DENCH</name>
<dbReference type="EMBL" id="JAGFBR010000006">
    <property type="protein sequence ID" value="KAH0465500.1"/>
    <property type="molecule type" value="Genomic_DNA"/>
</dbReference>
<gene>
    <name evidence="1" type="ORF">IEQ34_005603</name>
</gene>
<evidence type="ECO:0000313" key="2">
    <source>
        <dbReference type="Proteomes" id="UP000775213"/>
    </source>
</evidence>
<organism evidence="1 2">
    <name type="scientific">Dendrobium chrysotoxum</name>
    <name type="common">Orchid</name>
    <dbReference type="NCBI Taxonomy" id="161865"/>
    <lineage>
        <taxon>Eukaryota</taxon>
        <taxon>Viridiplantae</taxon>
        <taxon>Streptophyta</taxon>
        <taxon>Embryophyta</taxon>
        <taxon>Tracheophyta</taxon>
        <taxon>Spermatophyta</taxon>
        <taxon>Magnoliopsida</taxon>
        <taxon>Liliopsida</taxon>
        <taxon>Asparagales</taxon>
        <taxon>Orchidaceae</taxon>
        <taxon>Epidendroideae</taxon>
        <taxon>Malaxideae</taxon>
        <taxon>Dendrobiinae</taxon>
        <taxon>Dendrobium</taxon>
    </lineage>
</organism>
<dbReference type="AlphaFoldDB" id="A0AAV7HDI1"/>
<reference evidence="1 2" key="1">
    <citation type="journal article" date="2021" name="Hortic Res">
        <title>Chromosome-scale assembly of the Dendrobium chrysotoxum genome enhances the understanding of orchid evolution.</title>
        <authorList>
            <person name="Zhang Y."/>
            <person name="Zhang G.Q."/>
            <person name="Zhang D."/>
            <person name="Liu X.D."/>
            <person name="Xu X.Y."/>
            <person name="Sun W.H."/>
            <person name="Yu X."/>
            <person name="Zhu X."/>
            <person name="Wang Z.W."/>
            <person name="Zhao X."/>
            <person name="Zhong W.Y."/>
            <person name="Chen H."/>
            <person name="Yin W.L."/>
            <person name="Huang T."/>
            <person name="Niu S.C."/>
            <person name="Liu Z.J."/>
        </authorList>
    </citation>
    <scope>NUCLEOTIDE SEQUENCE [LARGE SCALE GENOMIC DNA]</scope>
    <source>
        <strain evidence="1">Lindl</strain>
    </source>
</reference>
<proteinExistence type="predicted"/>
<sequence length="147" mass="16622">MKDLCVSLHVGEEDIMKILNVPDVEHLLYEKEAALSRAKFGSGSPRVIKDFKKSIAFKIIIQDRIQEARNHIYNVEVKALEQQYIDEGFIRSFLKGVRLVHHRTIVKVKGLTLSQASDDSPSNSGEGDIKSELRKAFSSNDEIIEIV</sequence>
<dbReference type="Proteomes" id="UP000775213">
    <property type="component" value="Unassembled WGS sequence"/>
</dbReference>
<evidence type="ECO:0008006" key="3">
    <source>
        <dbReference type="Google" id="ProtNLM"/>
    </source>
</evidence>
<evidence type="ECO:0000313" key="1">
    <source>
        <dbReference type="EMBL" id="KAH0465500.1"/>
    </source>
</evidence>
<keyword evidence="2" id="KW-1185">Reference proteome</keyword>
<accession>A0AAV7HDI1</accession>